<dbReference type="Gene3D" id="3.40.30.10">
    <property type="entry name" value="Glutaredoxin"/>
    <property type="match status" value="1"/>
</dbReference>
<dbReference type="CDD" id="cd00570">
    <property type="entry name" value="GST_N_family"/>
    <property type="match status" value="1"/>
</dbReference>
<evidence type="ECO:0000259" key="1">
    <source>
        <dbReference type="PROSITE" id="PS50404"/>
    </source>
</evidence>
<dbReference type="EMBL" id="CAJVPL010005562">
    <property type="protein sequence ID" value="CAG8659098.1"/>
    <property type="molecule type" value="Genomic_DNA"/>
</dbReference>
<dbReference type="GO" id="GO:0005737">
    <property type="term" value="C:cytoplasm"/>
    <property type="evidence" value="ECO:0007669"/>
    <property type="project" value="TreeGrafter"/>
</dbReference>
<reference evidence="2" key="1">
    <citation type="submission" date="2021-06" db="EMBL/GenBank/DDBJ databases">
        <authorList>
            <person name="Kallberg Y."/>
            <person name="Tangrot J."/>
            <person name="Rosling A."/>
        </authorList>
    </citation>
    <scope>NUCLEOTIDE SEQUENCE</scope>
    <source>
        <strain evidence="2">MT106</strain>
    </source>
</reference>
<comment type="caution">
    <text evidence="2">The sequence shown here is derived from an EMBL/GenBank/DDBJ whole genome shotgun (WGS) entry which is preliminary data.</text>
</comment>
<gene>
    <name evidence="2" type="ORF">AGERDE_LOCUS11727</name>
</gene>
<dbReference type="PANTHER" id="PTHR43968:SF6">
    <property type="entry name" value="GLUTATHIONE S-TRANSFERASE OMEGA"/>
    <property type="match status" value="1"/>
</dbReference>
<dbReference type="InterPro" id="IPR050983">
    <property type="entry name" value="GST_Omega/HSP26"/>
</dbReference>
<evidence type="ECO:0000313" key="3">
    <source>
        <dbReference type="Proteomes" id="UP000789831"/>
    </source>
</evidence>
<evidence type="ECO:0000313" key="2">
    <source>
        <dbReference type="EMBL" id="CAG8659098.1"/>
    </source>
</evidence>
<organism evidence="2 3">
    <name type="scientific">Ambispora gerdemannii</name>
    <dbReference type="NCBI Taxonomy" id="144530"/>
    <lineage>
        <taxon>Eukaryota</taxon>
        <taxon>Fungi</taxon>
        <taxon>Fungi incertae sedis</taxon>
        <taxon>Mucoromycota</taxon>
        <taxon>Glomeromycotina</taxon>
        <taxon>Glomeromycetes</taxon>
        <taxon>Archaeosporales</taxon>
        <taxon>Ambisporaceae</taxon>
        <taxon>Ambispora</taxon>
    </lineage>
</organism>
<dbReference type="SUPFAM" id="SSF52833">
    <property type="entry name" value="Thioredoxin-like"/>
    <property type="match status" value="1"/>
</dbReference>
<dbReference type="OrthoDB" id="202840at2759"/>
<dbReference type="InterPro" id="IPR004045">
    <property type="entry name" value="Glutathione_S-Trfase_N"/>
</dbReference>
<dbReference type="Proteomes" id="UP000789831">
    <property type="component" value="Unassembled WGS sequence"/>
</dbReference>
<dbReference type="Gene3D" id="1.20.1050.10">
    <property type="match status" value="1"/>
</dbReference>
<dbReference type="PANTHER" id="PTHR43968">
    <property type="match status" value="1"/>
</dbReference>
<keyword evidence="3" id="KW-1185">Reference proteome</keyword>
<dbReference type="AlphaFoldDB" id="A0A9N9H534"/>
<dbReference type="SFLD" id="SFLDS00019">
    <property type="entry name" value="Glutathione_Transferase_(cytos"/>
    <property type="match status" value="1"/>
</dbReference>
<protein>
    <submittedName>
        <fullName evidence="2">6926_t:CDS:1</fullName>
    </submittedName>
</protein>
<dbReference type="InterPro" id="IPR036282">
    <property type="entry name" value="Glutathione-S-Trfase_C_sf"/>
</dbReference>
<dbReference type="InterPro" id="IPR040079">
    <property type="entry name" value="Glutathione_S-Trfase"/>
</dbReference>
<accession>A0A9N9H534</accession>
<sequence>MAAIATLAHRVRIALAETNLANEQSEIDLQNKPSWYTDIYPLGKVPTIKYGDTLLAESSIIVEFIAELAQETSNILPKDLVQRAQARIFIVFFGKFSGLLWALVKNQDDEKVNDQLVKQSPTGPYFLGEAFSITDIAAAPFVARLNISLEVGIIRGNIKIPTGEGYERYHQWAKSITSRKSVKETLPMATELVTAYNRIRNQSSQE</sequence>
<proteinExistence type="predicted"/>
<dbReference type="InterPro" id="IPR036249">
    <property type="entry name" value="Thioredoxin-like_sf"/>
</dbReference>
<name>A0A9N9H534_9GLOM</name>
<dbReference type="PROSITE" id="PS50404">
    <property type="entry name" value="GST_NTER"/>
    <property type="match status" value="1"/>
</dbReference>
<dbReference type="Pfam" id="PF13410">
    <property type="entry name" value="GST_C_2"/>
    <property type="match status" value="1"/>
</dbReference>
<dbReference type="SUPFAM" id="SSF47616">
    <property type="entry name" value="GST C-terminal domain-like"/>
    <property type="match status" value="1"/>
</dbReference>
<feature type="domain" description="GST N-terminal" evidence="1">
    <location>
        <begin position="1"/>
        <end position="73"/>
    </location>
</feature>
<dbReference type="SFLD" id="SFLDG00358">
    <property type="entry name" value="Main_(cytGST)"/>
    <property type="match status" value="1"/>
</dbReference>
<dbReference type="Pfam" id="PF13409">
    <property type="entry name" value="GST_N_2"/>
    <property type="match status" value="1"/>
</dbReference>